<keyword evidence="2" id="KW-1185">Reference proteome</keyword>
<name>A0A2P2E5W2_9PROT</name>
<protein>
    <recommendedName>
        <fullName evidence="3">DUF1203 domain-containing protein</fullName>
    </recommendedName>
</protein>
<evidence type="ECO:0000313" key="2">
    <source>
        <dbReference type="Proteomes" id="UP000245086"/>
    </source>
</evidence>
<accession>A0A2P2E5W2</accession>
<dbReference type="OrthoDB" id="5953307at2"/>
<evidence type="ECO:0000313" key="1">
    <source>
        <dbReference type="EMBL" id="GBF56456.1"/>
    </source>
</evidence>
<dbReference type="RefSeq" id="WP_108983347.1">
    <property type="nucleotide sequence ID" value="NZ_BFBR01000001.1"/>
</dbReference>
<proteinExistence type="predicted"/>
<sequence>MAFIIQGLDPSLFGSLFDQKQAAPSPNRGTVYQVDAQPGFPCRISLDDVPIGEEVMLVSYQHHTADTAYAQSGPIFISAKPALPGRYVDVIPPALARRTLSLRAYDAGGMMVDAALVEGQAAKPAILAMFENPLVARIDAHNATRGCFAAHIRRYSATSS</sequence>
<dbReference type="AlphaFoldDB" id="A0A2P2E5W2"/>
<gene>
    <name evidence="1" type="ORF">PbB2_00112</name>
</gene>
<evidence type="ECO:0008006" key="3">
    <source>
        <dbReference type="Google" id="ProtNLM"/>
    </source>
</evidence>
<comment type="caution">
    <text evidence="1">The sequence shown here is derived from an EMBL/GenBank/DDBJ whole genome shotgun (WGS) entry which is preliminary data.</text>
</comment>
<dbReference type="EMBL" id="BFBR01000001">
    <property type="protein sequence ID" value="GBF56456.1"/>
    <property type="molecule type" value="Genomic_DNA"/>
</dbReference>
<dbReference type="InterPro" id="IPR009593">
    <property type="entry name" value="DUF1203"/>
</dbReference>
<dbReference type="Proteomes" id="UP000245086">
    <property type="component" value="Unassembled WGS sequence"/>
</dbReference>
<reference evidence="1 2" key="1">
    <citation type="journal article" date="2018" name="Genome Announc.">
        <title>Draft Genome Sequence of "Candidatus Phycosocius bacilliformis," an Alphaproteobacterial Ectosymbiont of the Hydrocarbon-Producing Green Alga Botryococcus braunii.</title>
        <authorList>
            <person name="Tanabe Y."/>
            <person name="Yamaguchi H."/>
            <person name="Watanabe M.M."/>
        </authorList>
    </citation>
    <scope>NUCLEOTIDE SEQUENCE [LARGE SCALE GENOMIC DNA]</scope>
    <source>
        <strain evidence="1 2">BOTRYCO-2</strain>
    </source>
</reference>
<dbReference type="Pfam" id="PF06718">
    <property type="entry name" value="DUF1203"/>
    <property type="match status" value="1"/>
</dbReference>
<organism evidence="1 2">
    <name type="scientific">Candidatus Phycosocius bacilliformis</name>
    <dbReference type="NCBI Taxonomy" id="1445552"/>
    <lineage>
        <taxon>Bacteria</taxon>
        <taxon>Pseudomonadati</taxon>
        <taxon>Pseudomonadota</taxon>
        <taxon>Alphaproteobacteria</taxon>
        <taxon>Caulobacterales</taxon>
        <taxon>Caulobacterales incertae sedis</taxon>
        <taxon>Candidatus Phycosocius</taxon>
    </lineage>
</organism>